<dbReference type="Proteomes" id="UP000499080">
    <property type="component" value="Unassembled WGS sequence"/>
</dbReference>
<evidence type="ECO:0000313" key="3">
    <source>
        <dbReference type="Proteomes" id="UP000499080"/>
    </source>
</evidence>
<organism evidence="2 3">
    <name type="scientific">Araneus ventricosus</name>
    <name type="common">Orbweaver spider</name>
    <name type="synonym">Epeira ventricosa</name>
    <dbReference type="NCBI Taxonomy" id="182803"/>
    <lineage>
        <taxon>Eukaryota</taxon>
        <taxon>Metazoa</taxon>
        <taxon>Ecdysozoa</taxon>
        <taxon>Arthropoda</taxon>
        <taxon>Chelicerata</taxon>
        <taxon>Arachnida</taxon>
        <taxon>Araneae</taxon>
        <taxon>Araneomorphae</taxon>
        <taxon>Entelegynae</taxon>
        <taxon>Araneoidea</taxon>
        <taxon>Araneidae</taxon>
        <taxon>Araneus</taxon>
    </lineage>
</organism>
<accession>A0A4Y2J8N5</accession>
<proteinExistence type="predicted"/>
<protein>
    <submittedName>
        <fullName evidence="2">Uncharacterized protein</fullName>
    </submittedName>
</protein>
<dbReference type="AlphaFoldDB" id="A0A4Y2J8N5"/>
<feature type="chain" id="PRO_5021226613" evidence="1">
    <location>
        <begin position="21"/>
        <end position="116"/>
    </location>
</feature>
<comment type="caution">
    <text evidence="2">The sequence shown here is derived from an EMBL/GenBank/DDBJ whole genome shotgun (WGS) entry which is preliminary data.</text>
</comment>
<gene>
    <name evidence="2" type="ORF">AVEN_71849_1</name>
</gene>
<reference evidence="2 3" key="1">
    <citation type="journal article" date="2019" name="Sci. Rep.">
        <title>Orb-weaving spider Araneus ventricosus genome elucidates the spidroin gene catalogue.</title>
        <authorList>
            <person name="Kono N."/>
            <person name="Nakamura H."/>
            <person name="Ohtoshi R."/>
            <person name="Moran D.A.P."/>
            <person name="Shinohara A."/>
            <person name="Yoshida Y."/>
            <person name="Fujiwara M."/>
            <person name="Mori M."/>
            <person name="Tomita M."/>
            <person name="Arakawa K."/>
        </authorList>
    </citation>
    <scope>NUCLEOTIDE SEQUENCE [LARGE SCALE GENOMIC DNA]</scope>
</reference>
<feature type="signal peptide" evidence="1">
    <location>
        <begin position="1"/>
        <end position="20"/>
    </location>
</feature>
<dbReference type="EMBL" id="BGPR01003328">
    <property type="protein sequence ID" value="GBM86651.1"/>
    <property type="molecule type" value="Genomic_DNA"/>
</dbReference>
<evidence type="ECO:0000313" key="2">
    <source>
        <dbReference type="EMBL" id="GBM86651.1"/>
    </source>
</evidence>
<keyword evidence="3" id="KW-1185">Reference proteome</keyword>
<name>A0A4Y2J8N5_ARAVE</name>
<sequence>MFYRTLCVPTAFILISRVLTSSPRQETYLQNMVIEQIRQDAFLLARAIFLPIPLKTPVVHSGTNLFKDCGFECGVRNHEQIRSFRSDSSVVVSFSDPDLHIRSGVINLSLEKKYSG</sequence>
<keyword evidence="1" id="KW-0732">Signal</keyword>
<evidence type="ECO:0000256" key="1">
    <source>
        <dbReference type="SAM" id="SignalP"/>
    </source>
</evidence>